<dbReference type="GO" id="GO:0030623">
    <property type="term" value="F:U5 snRNA binding"/>
    <property type="evidence" value="ECO:0007669"/>
    <property type="project" value="TreeGrafter"/>
</dbReference>
<dbReference type="GO" id="GO:0097157">
    <property type="term" value="F:pre-mRNA intronic binding"/>
    <property type="evidence" value="ECO:0007669"/>
    <property type="project" value="TreeGrafter"/>
</dbReference>
<reference evidence="3" key="1">
    <citation type="submission" date="2021-02" db="EMBL/GenBank/DDBJ databases">
        <authorList>
            <person name="Nowell W R."/>
        </authorList>
    </citation>
    <scope>NUCLEOTIDE SEQUENCE</scope>
</reference>
<comment type="caution">
    <text evidence="3">The sequence shown here is derived from an EMBL/GenBank/DDBJ whole genome shotgun (WGS) entry which is preliminary data.</text>
</comment>
<evidence type="ECO:0000259" key="1">
    <source>
        <dbReference type="Pfam" id="PF08084"/>
    </source>
</evidence>
<dbReference type="Gene3D" id="3.40.140.10">
    <property type="entry name" value="Cytidine Deaminase, domain 2"/>
    <property type="match status" value="2"/>
</dbReference>
<dbReference type="Pfam" id="PF08084">
    <property type="entry name" value="PROCT"/>
    <property type="match status" value="1"/>
</dbReference>
<dbReference type="GO" id="GO:0071013">
    <property type="term" value="C:catalytic step 2 spliceosome"/>
    <property type="evidence" value="ECO:0007669"/>
    <property type="project" value="TreeGrafter"/>
</dbReference>
<dbReference type="GO" id="GO:0017070">
    <property type="term" value="F:U6 snRNA binding"/>
    <property type="evidence" value="ECO:0007669"/>
    <property type="project" value="TreeGrafter"/>
</dbReference>
<evidence type="ECO:0000313" key="4">
    <source>
        <dbReference type="Proteomes" id="UP000663842"/>
    </source>
</evidence>
<dbReference type="GO" id="GO:0005682">
    <property type="term" value="C:U5 snRNP"/>
    <property type="evidence" value="ECO:0007669"/>
    <property type="project" value="TreeGrafter"/>
</dbReference>
<protein>
    <recommendedName>
        <fullName evidence="1">PROCT domain-containing protein</fullName>
    </recommendedName>
</protein>
<gene>
    <name evidence="3" type="ORF">UXM345_LOCUS34576</name>
    <name evidence="2" type="ORF">XDN619_LOCUS17291</name>
</gene>
<name>A0A820J8L7_9BILA</name>
<accession>A0A820J8L7</accession>
<dbReference type="PANTHER" id="PTHR11140">
    <property type="entry name" value="PRE-MRNA SPLICING FACTOR PRP8"/>
    <property type="match status" value="1"/>
</dbReference>
<feature type="domain" description="PROCT" evidence="1">
    <location>
        <begin position="95"/>
        <end position="144"/>
    </location>
</feature>
<dbReference type="InterPro" id="IPR012984">
    <property type="entry name" value="PROCT"/>
</dbReference>
<dbReference type="InterPro" id="IPR027652">
    <property type="entry name" value="PRP8"/>
</dbReference>
<evidence type="ECO:0000313" key="3">
    <source>
        <dbReference type="EMBL" id="CAF4323001.1"/>
    </source>
</evidence>
<evidence type="ECO:0000313" key="2">
    <source>
        <dbReference type="EMBL" id="CAF2093948.1"/>
    </source>
</evidence>
<dbReference type="EMBL" id="CAJNRG010007319">
    <property type="protein sequence ID" value="CAF2093948.1"/>
    <property type="molecule type" value="Genomic_DNA"/>
</dbReference>
<feature type="non-terminal residue" evidence="3">
    <location>
        <position position="147"/>
    </location>
</feature>
<dbReference type="PANTHER" id="PTHR11140:SF0">
    <property type="entry name" value="PRE-MRNA-PROCESSING-SPLICING FACTOR 8"/>
    <property type="match status" value="1"/>
</dbReference>
<dbReference type="GO" id="GO:0030620">
    <property type="term" value="F:U2 snRNA binding"/>
    <property type="evidence" value="ECO:0007669"/>
    <property type="project" value="TreeGrafter"/>
</dbReference>
<proteinExistence type="predicted"/>
<dbReference type="GO" id="GO:0030619">
    <property type="term" value="F:U1 snRNA binding"/>
    <property type="evidence" value="ECO:0007669"/>
    <property type="project" value="TreeGrafter"/>
</dbReference>
<dbReference type="EMBL" id="CAJOBF010012827">
    <property type="protein sequence ID" value="CAF4323001.1"/>
    <property type="molecule type" value="Genomic_DNA"/>
</dbReference>
<organism evidence="3 4">
    <name type="scientific">Rotaria magnacalcarata</name>
    <dbReference type="NCBI Taxonomy" id="392030"/>
    <lineage>
        <taxon>Eukaryota</taxon>
        <taxon>Metazoa</taxon>
        <taxon>Spiralia</taxon>
        <taxon>Gnathifera</taxon>
        <taxon>Rotifera</taxon>
        <taxon>Eurotatoria</taxon>
        <taxon>Bdelloidea</taxon>
        <taxon>Philodinida</taxon>
        <taxon>Philodinidae</taxon>
        <taxon>Rotaria</taxon>
    </lineage>
</organism>
<dbReference type="Proteomes" id="UP000663887">
    <property type="component" value="Unassembled WGS sequence"/>
</dbReference>
<dbReference type="AlphaFoldDB" id="A0A820J8L7"/>
<dbReference type="GO" id="GO:0000244">
    <property type="term" value="P:spliceosomal tri-snRNP complex assembly"/>
    <property type="evidence" value="ECO:0007669"/>
    <property type="project" value="TreeGrafter"/>
</dbReference>
<sequence>IRAISATNLHLRTNHIHVSSDDIKETGYRYILPKNILKKFIIISDLRAQISGYLYGVSPPDNPQIKEIRCVVLPPQWGTHQTVYLPNLLPQHEYLKGVHHDASMKYDLILSNPKEFYHEIHRPSHFLNFSNEENPDTYAADREDRCS</sequence>
<dbReference type="Proteomes" id="UP000663842">
    <property type="component" value="Unassembled WGS sequence"/>
</dbReference>